<comment type="caution">
    <text evidence="3">The sequence shown here is derived from an EMBL/GenBank/DDBJ whole genome shotgun (WGS) entry which is preliminary data.</text>
</comment>
<dbReference type="Proteomes" id="UP000245535">
    <property type="component" value="Unassembled WGS sequence"/>
</dbReference>
<keyword evidence="1" id="KW-0472">Membrane</keyword>
<feature type="transmembrane region" description="Helical" evidence="1">
    <location>
        <begin position="27"/>
        <end position="44"/>
    </location>
</feature>
<evidence type="ECO:0000259" key="2">
    <source>
        <dbReference type="Pfam" id="PF14317"/>
    </source>
</evidence>
<sequence>MIIKTKKYQLETQTFVKLGMESILKQTWWVWFIPVAIMLIPIFVEGALGWCIGIALTLSILYVLFWWIQFTGMTQMEQNKVLFEKLAYEIDSRQIMMKLNAKQGMPMGWDKITKVEKRKDAFVLYMSRVQFIHLPFRVFKNENDIRFMEAILKRKNFLAA</sequence>
<evidence type="ECO:0000256" key="1">
    <source>
        <dbReference type="SAM" id="Phobius"/>
    </source>
</evidence>
<feature type="domain" description="YcxB-like C-terminal" evidence="2">
    <location>
        <begin position="94"/>
        <end position="151"/>
    </location>
</feature>
<reference evidence="3 4" key="1">
    <citation type="submission" date="2018-03" db="EMBL/GenBank/DDBJ databases">
        <title>Genomic Encyclopedia of Archaeal and Bacterial Type Strains, Phase II (KMG-II): from individual species to whole genera.</title>
        <authorList>
            <person name="Goeker M."/>
        </authorList>
    </citation>
    <scope>NUCLEOTIDE SEQUENCE [LARGE SCALE GENOMIC DNA]</scope>
    <source>
        <strain evidence="3 4">DSM 28229</strain>
    </source>
</reference>
<keyword evidence="1" id="KW-0812">Transmembrane</keyword>
<dbReference type="InterPro" id="IPR025588">
    <property type="entry name" value="YcxB-like_C"/>
</dbReference>
<dbReference type="EMBL" id="QGDO01000006">
    <property type="protein sequence ID" value="PWJ39111.1"/>
    <property type="molecule type" value="Genomic_DNA"/>
</dbReference>
<organism evidence="3 4">
    <name type="scientific">Sediminitomix flava</name>
    <dbReference type="NCBI Taxonomy" id="379075"/>
    <lineage>
        <taxon>Bacteria</taxon>
        <taxon>Pseudomonadati</taxon>
        <taxon>Bacteroidota</taxon>
        <taxon>Cytophagia</taxon>
        <taxon>Cytophagales</taxon>
        <taxon>Flammeovirgaceae</taxon>
        <taxon>Sediminitomix</taxon>
    </lineage>
</organism>
<keyword evidence="1" id="KW-1133">Transmembrane helix</keyword>
<name>A0A315Z6F6_SEDFL</name>
<feature type="transmembrane region" description="Helical" evidence="1">
    <location>
        <begin position="50"/>
        <end position="68"/>
    </location>
</feature>
<gene>
    <name evidence="3" type="ORF">BC781_10612</name>
</gene>
<protein>
    <submittedName>
        <fullName evidence="3">YcxB-like protein</fullName>
    </submittedName>
</protein>
<accession>A0A315Z6F6</accession>
<dbReference type="AlphaFoldDB" id="A0A315Z6F6"/>
<keyword evidence="4" id="KW-1185">Reference proteome</keyword>
<dbReference type="OrthoDB" id="1352552at2"/>
<dbReference type="RefSeq" id="WP_109620847.1">
    <property type="nucleotide sequence ID" value="NZ_QGDO01000006.1"/>
</dbReference>
<evidence type="ECO:0000313" key="4">
    <source>
        <dbReference type="Proteomes" id="UP000245535"/>
    </source>
</evidence>
<evidence type="ECO:0000313" key="3">
    <source>
        <dbReference type="EMBL" id="PWJ39111.1"/>
    </source>
</evidence>
<proteinExistence type="predicted"/>
<dbReference type="Pfam" id="PF14317">
    <property type="entry name" value="YcxB"/>
    <property type="match status" value="1"/>
</dbReference>